<dbReference type="Proteomes" id="UP000271098">
    <property type="component" value="Unassembled WGS sequence"/>
</dbReference>
<sequence length="97" mass="10947">MFLVCNGFWLQLLHLFAMSSKKICKFSGFSALTTITSRTVKSKISGTKEKKKLAAGEREEIAEKHLSSNDLARDEKPVEPARDSKPLESKRLSLFRC</sequence>
<evidence type="ECO:0000313" key="4">
    <source>
        <dbReference type="Proteomes" id="UP000271098"/>
    </source>
</evidence>
<feature type="signal peptide" evidence="2">
    <location>
        <begin position="1"/>
        <end position="24"/>
    </location>
</feature>
<gene>
    <name evidence="3" type="ORF">GPUH_LOCUS9906</name>
</gene>
<keyword evidence="2" id="KW-0732">Signal</keyword>
<accession>A0A183DMG3</accession>
<name>A0A183DMG3_9BILA</name>
<evidence type="ECO:0000313" key="5">
    <source>
        <dbReference type="WBParaSite" id="GPUH_0000991501-mRNA-1"/>
    </source>
</evidence>
<protein>
    <submittedName>
        <fullName evidence="5">Secreted protein</fullName>
    </submittedName>
</protein>
<dbReference type="AlphaFoldDB" id="A0A183DMG3"/>
<organism evidence="5">
    <name type="scientific">Gongylonema pulchrum</name>
    <dbReference type="NCBI Taxonomy" id="637853"/>
    <lineage>
        <taxon>Eukaryota</taxon>
        <taxon>Metazoa</taxon>
        <taxon>Ecdysozoa</taxon>
        <taxon>Nematoda</taxon>
        <taxon>Chromadorea</taxon>
        <taxon>Rhabditida</taxon>
        <taxon>Spirurina</taxon>
        <taxon>Spiruromorpha</taxon>
        <taxon>Spiruroidea</taxon>
        <taxon>Gongylonematidae</taxon>
        <taxon>Gongylonema</taxon>
    </lineage>
</organism>
<keyword evidence="4" id="KW-1185">Reference proteome</keyword>
<evidence type="ECO:0000313" key="3">
    <source>
        <dbReference type="EMBL" id="VDK79087.1"/>
    </source>
</evidence>
<feature type="region of interest" description="Disordered" evidence="1">
    <location>
        <begin position="47"/>
        <end position="97"/>
    </location>
</feature>
<reference evidence="3 4" key="2">
    <citation type="submission" date="2018-11" db="EMBL/GenBank/DDBJ databases">
        <authorList>
            <consortium name="Pathogen Informatics"/>
        </authorList>
    </citation>
    <scope>NUCLEOTIDE SEQUENCE [LARGE SCALE GENOMIC DNA]</scope>
</reference>
<dbReference type="EMBL" id="UYRT01034704">
    <property type="protein sequence ID" value="VDK79087.1"/>
    <property type="molecule type" value="Genomic_DNA"/>
</dbReference>
<feature type="compositionally biased region" description="Basic and acidic residues" evidence="1">
    <location>
        <begin position="47"/>
        <end position="91"/>
    </location>
</feature>
<proteinExistence type="predicted"/>
<evidence type="ECO:0000256" key="2">
    <source>
        <dbReference type="SAM" id="SignalP"/>
    </source>
</evidence>
<dbReference type="WBParaSite" id="GPUH_0000991501-mRNA-1">
    <property type="protein sequence ID" value="GPUH_0000991501-mRNA-1"/>
    <property type="gene ID" value="GPUH_0000991501"/>
</dbReference>
<feature type="chain" id="PRO_5043138795" evidence="2">
    <location>
        <begin position="25"/>
        <end position="97"/>
    </location>
</feature>
<reference evidence="5" key="1">
    <citation type="submission" date="2016-06" db="UniProtKB">
        <authorList>
            <consortium name="WormBaseParasite"/>
        </authorList>
    </citation>
    <scope>IDENTIFICATION</scope>
</reference>
<evidence type="ECO:0000256" key="1">
    <source>
        <dbReference type="SAM" id="MobiDB-lite"/>
    </source>
</evidence>